<dbReference type="PANTHER" id="PTHR12934:SF11">
    <property type="entry name" value="LARGE RIBOSOMAL SUBUNIT PROTEIN UL15M"/>
    <property type="match status" value="1"/>
</dbReference>
<evidence type="ECO:0000256" key="3">
    <source>
        <dbReference type="ARBA" id="ARBA00023274"/>
    </source>
</evidence>
<dbReference type="STRING" id="1838286.Verru16b_00456"/>
<evidence type="ECO:0000256" key="1">
    <source>
        <dbReference type="ARBA" id="ARBA00007320"/>
    </source>
</evidence>
<name>A0A1D8AR96_9BACT</name>
<evidence type="ECO:0000313" key="9">
    <source>
        <dbReference type="Proteomes" id="UP000095228"/>
    </source>
</evidence>
<evidence type="ECO:0000256" key="5">
    <source>
        <dbReference type="RuleBase" id="RU003888"/>
    </source>
</evidence>
<feature type="compositionally biased region" description="Gly residues" evidence="6">
    <location>
        <begin position="36"/>
        <end position="52"/>
    </location>
</feature>
<feature type="region of interest" description="Disordered" evidence="6">
    <location>
        <begin position="32"/>
        <end position="69"/>
    </location>
</feature>
<dbReference type="SUPFAM" id="SSF52080">
    <property type="entry name" value="Ribosomal proteins L15p and L18e"/>
    <property type="match status" value="1"/>
</dbReference>
<evidence type="ECO:0000313" key="8">
    <source>
        <dbReference type="EMBL" id="AOS43413.1"/>
    </source>
</evidence>
<evidence type="ECO:0000256" key="2">
    <source>
        <dbReference type="ARBA" id="ARBA00022980"/>
    </source>
</evidence>
<organism evidence="8 9">
    <name type="scientific">Lacunisphaera limnophila</name>
    <dbReference type="NCBI Taxonomy" id="1838286"/>
    <lineage>
        <taxon>Bacteria</taxon>
        <taxon>Pseudomonadati</taxon>
        <taxon>Verrucomicrobiota</taxon>
        <taxon>Opitutia</taxon>
        <taxon>Opitutales</taxon>
        <taxon>Opitutaceae</taxon>
        <taxon>Lacunisphaera</taxon>
    </lineage>
</organism>
<feature type="domain" description="Large ribosomal subunit protein uL15/eL18" evidence="7">
    <location>
        <begin position="92"/>
        <end position="161"/>
    </location>
</feature>
<dbReference type="AlphaFoldDB" id="A0A1D8AR96"/>
<protein>
    <recommendedName>
        <fullName evidence="4">Large ribosomal subunit protein uL15</fullName>
    </recommendedName>
</protein>
<dbReference type="InterPro" id="IPR001196">
    <property type="entry name" value="Ribosomal_uL15_CS"/>
</dbReference>
<dbReference type="GO" id="GO:0022625">
    <property type="term" value="C:cytosolic large ribosomal subunit"/>
    <property type="evidence" value="ECO:0007669"/>
    <property type="project" value="TreeGrafter"/>
</dbReference>
<gene>
    <name evidence="4 8" type="primary">rplO</name>
    <name evidence="8" type="ORF">Verru16b_00456</name>
</gene>
<keyword evidence="4" id="KW-0699">rRNA-binding</keyword>
<keyword evidence="2 4" id="KW-0689">Ribosomal protein</keyword>
<dbReference type="NCBIfam" id="TIGR01071">
    <property type="entry name" value="rplO_bact"/>
    <property type="match status" value="1"/>
</dbReference>
<comment type="subunit">
    <text evidence="4">Part of the 50S ribosomal subunit.</text>
</comment>
<dbReference type="Pfam" id="PF00828">
    <property type="entry name" value="Ribosomal_L27A"/>
    <property type="match status" value="1"/>
</dbReference>
<dbReference type="PROSITE" id="PS00475">
    <property type="entry name" value="RIBOSOMAL_L15"/>
    <property type="match status" value="1"/>
</dbReference>
<reference evidence="8 9" key="1">
    <citation type="submission" date="2016-06" db="EMBL/GenBank/DDBJ databases">
        <title>Three novel species with peptidoglycan cell walls form the new genus Lacunisphaera gen. nov. in the family Opitutaceae of the verrucomicrobial subdivision 4.</title>
        <authorList>
            <person name="Rast P."/>
            <person name="Gloeckner I."/>
            <person name="Jogler M."/>
            <person name="Boedeker C."/>
            <person name="Jeske O."/>
            <person name="Wiegand S."/>
            <person name="Reinhardt R."/>
            <person name="Schumann P."/>
            <person name="Rohde M."/>
            <person name="Spring S."/>
            <person name="Gloeckner F.O."/>
            <person name="Jogler C."/>
        </authorList>
    </citation>
    <scope>NUCLEOTIDE SEQUENCE [LARGE SCALE GENOMIC DNA]</scope>
    <source>
        <strain evidence="8 9">IG16b</strain>
    </source>
</reference>
<comment type="similarity">
    <text evidence="1 4 5">Belongs to the universal ribosomal protein uL15 family.</text>
</comment>
<dbReference type="GO" id="GO:0006412">
    <property type="term" value="P:translation"/>
    <property type="evidence" value="ECO:0007669"/>
    <property type="project" value="UniProtKB-UniRule"/>
</dbReference>
<dbReference type="HAMAP" id="MF_01341">
    <property type="entry name" value="Ribosomal_uL15"/>
    <property type="match status" value="1"/>
</dbReference>
<proteinExistence type="inferred from homology"/>
<dbReference type="InterPro" id="IPR021131">
    <property type="entry name" value="Ribosomal_uL15/eL18"/>
</dbReference>
<dbReference type="PANTHER" id="PTHR12934">
    <property type="entry name" value="50S RIBOSOMAL PROTEIN L15"/>
    <property type="match status" value="1"/>
</dbReference>
<dbReference type="Gene3D" id="3.100.10.10">
    <property type="match status" value="1"/>
</dbReference>
<dbReference type="InterPro" id="IPR036227">
    <property type="entry name" value="Ribosomal_uL15/eL18_sf"/>
</dbReference>
<evidence type="ECO:0000256" key="4">
    <source>
        <dbReference type="HAMAP-Rule" id="MF_01341"/>
    </source>
</evidence>
<dbReference type="InterPro" id="IPR030878">
    <property type="entry name" value="Ribosomal_uL15"/>
</dbReference>
<keyword evidence="3 4" id="KW-0687">Ribonucleoprotein</keyword>
<dbReference type="GO" id="GO:0003735">
    <property type="term" value="F:structural constituent of ribosome"/>
    <property type="evidence" value="ECO:0007669"/>
    <property type="project" value="InterPro"/>
</dbReference>
<evidence type="ECO:0000256" key="6">
    <source>
        <dbReference type="SAM" id="MobiDB-lite"/>
    </source>
</evidence>
<keyword evidence="4" id="KW-0694">RNA-binding</keyword>
<comment type="function">
    <text evidence="4">Binds to the 23S rRNA.</text>
</comment>
<dbReference type="GO" id="GO:0019843">
    <property type="term" value="F:rRNA binding"/>
    <property type="evidence" value="ECO:0007669"/>
    <property type="project" value="UniProtKB-UniRule"/>
</dbReference>
<dbReference type="Proteomes" id="UP000095228">
    <property type="component" value="Chromosome"/>
</dbReference>
<accession>A0A1D8AR96</accession>
<dbReference type="InterPro" id="IPR005749">
    <property type="entry name" value="Ribosomal_uL15_bac-type"/>
</dbReference>
<keyword evidence="9" id="KW-1185">Reference proteome</keyword>
<dbReference type="PATRIC" id="fig|1838286.3.peg.464"/>
<evidence type="ECO:0000259" key="7">
    <source>
        <dbReference type="Pfam" id="PF00828"/>
    </source>
</evidence>
<dbReference type="KEGG" id="obg:Verru16b_00456"/>
<dbReference type="EMBL" id="CP016094">
    <property type="protein sequence ID" value="AOS43413.1"/>
    <property type="molecule type" value="Genomic_DNA"/>
</dbReference>
<sequence length="163" mass="16962">MPASAGAATKLGIKKMRLHNLVNVKGAVHRKKRVGCGEGSGHGKTSGKGGKGQTARSGGSIRPGFEGGQMPLYRKLPHRGFNNYEYRTSYAVVNVGDLARLDAKITEVNAEVLATAGLIRPGVKLLKVLGDGEISRALKVTAHKFTGSAKAKLEKAGGSATVA</sequence>